<dbReference type="SMART" id="SM00267">
    <property type="entry name" value="GGDEF"/>
    <property type="match status" value="1"/>
</dbReference>
<name>A0AAC9W1L0_EUBLI</name>
<dbReference type="PANTHER" id="PTHR33121">
    <property type="entry name" value="CYCLIC DI-GMP PHOSPHODIESTERASE PDEF"/>
    <property type="match status" value="1"/>
</dbReference>
<protein>
    <submittedName>
        <fullName evidence="3">GGDEF-domain containing protein</fullName>
    </submittedName>
</protein>
<dbReference type="SMART" id="SM00052">
    <property type="entry name" value="EAL"/>
    <property type="match status" value="1"/>
</dbReference>
<evidence type="ECO:0000313" key="4">
    <source>
        <dbReference type="Proteomes" id="UP000192391"/>
    </source>
</evidence>
<dbReference type="EMBL" id="CP019962">
    <property type="protein sequence ID" value="ARD64107.1"/>
    <property type="molecule type" value="Genomic_DNA"/>
</dbReference>
<feature type="domain" description="EAL" evidence="1">
    <location>
        <begin position="164"/>
        <end position="414"/>
    </location>
</feature>
<dbReference type="PROSITE" id="PS50887">
    <property type="entry name" value="GGDEF"/>
    <property type="match status" value="1"/>
</dbReference>
<dbReference type="GO" id="GO:0071111">
    <property type="term" value="F:cyclic-guanylate-specific phosphodiesterase activity"/>
    <property type="evidence" value="ECO:0007669"/>
    <property type="project" value="InterPro"/>
</dbReference>
<dbReference type="PROSITE" id="PS50883">
    <property type="entry name" value="EAL"/>
    <property type="match status" value="1"/>
</dbReference>
<dbReference type="SUPFAM" id="SSF55073">
    <property type="entry name" value="Nucleotide cyclase"/>
    <property type="match status" value="1"/>
</dbReference>
<dbReference type="Gene3D" id="3.20.20.450">
    <property type="entry name" value="EAL domain"/>
    <property type="match status" value="1"/>
</dbReference>
<evidence type="ECO:0000259" key="1">
    <source>
        <dbReference type="PROSITE" id="PS50883"/>
    </source>
</evidence>
<evidence type="ECO:0000259" key="2">
    <source>
        <dbReference type="PROSITE" id="PS50887"/>
    </source>
</evidence>
<dbReference type="AlphaFoldDB" id="A0AAC9W1L0"/>
<evidence type="ECO:0000313" key="3">
    <source>
        <dbReference type="EMBL" id="ARD64107.1"/>
    </source>
</evidence>
<sequence length="414" mass="47856">MTLEDQLTYLESHDALTGLYNWQKYQKTLKVLEKKMPKSVGFVYLDINGLQSINRNFGYDYGDIILKKIAGILQKCFKKAGIYRIGGDEFLAMVIDQNRNAFQKMVSAARQTFAIEMKGIVSIGCSFEDCDIDILKLTQHASEQKYVDKQAYFRQLAAGVQSRNTDMLKWLLEELENRKFEMYLQPKGRVETLEVVGAEALVRYINPEGEVVQPGKFIPMLEQEGIIKYIDLFIFEEVCGLLDRWQRQKRKPLPISLNFSRLTLMDQELLVQMQKISNGYSFPKRYITIEVTESVGEMELFDMVQPIKEMGFGVSLDDFGTSYSSIIMLVQMDYNAIKLDRSLVLTLIYNRKSRIVAQHIIETCRELGSISIAEGVENFEQLNILKKLGCDWIQGYLLSEPVPVEEFEKYERKE</sequence>
<dbReference type="InterPro" id="IPR043128">
    <property type="entry name" value="Rev_trsase/Diguanyl_cyclase"/>
</dbReference>
<dbReference type="RefSeq" id="WP_052237044.1">
    <property type="nucleotide sequence ID" value="NZ_CP019962.1"/>
</dbReference>
<accession>A0AAC9W1L0</accession>
<dbReference type="InterPro" id="IPR000160">
    <property type="entry name" value="GGDEF_dom"/>
</dbReference>
<dbReference type="SUPFAM" id="SSF141868">
    <property type="entry name" value="EAL domain-like"/>
    <property type="match status" value="1"/>
</dbReference>
<reference evidence="4" key="1">
    <citation type="journal article" date="2017" name="Sci. Rep.">
        <title>Determination of the Genome and Primary Transcriptome of Syngas Fermenting Eubacterium limosum ATCC 8486.</title>
        <authorList>
            <person name="Song Y."/>
            <person name="Shin J."/>
            <person name="Jeong Y."/>
            <person name="Jin S."/>
            <person name="Lee J.K."/>
            <person name="Kim D.R."/>
            <person name="Kim S.C."/>
            <person name="Cho S."/>
            <person name="Cho B.K."/>
        </authorList>
    </citation>
    <scope>NUCLEOTIDE SEQUENCE [LARGE SCALE GENOMIC DNA]</scope>
    <source>
        <strain evidence="4">ATCC 8486</strain>
    </source>
</reference>
<dbReference type="Gene3D" id="3.30.70.270">
    <property type="match status" value="1"/>
</dbReference>
<dbReference type="CDD" id="cd01949">
    <property type="entry name" value="GGDEF"/>
    <property type="match status" value="1"/>
</dbReference>
<dbReference type="InterPro" id="IPR035919">
    <property type="entry name" value="EAL_sf"/>
</dbReference>
<dbReference type="InterPro" id="IPR001633">
    <property type="entry name" value="EAL_dom"/>
</dbReference>
<dbReference type="NCBIfam" id="TIGR00254">
    <property type="entry name" value="GGDEF"/>
    <property type="match status" value="1"/>
</dbReference>
<dbReference type="CDD" id="cd01948">
    <property type="entry name" value="EAL"/>
    <property type="match status" value="1"/>
</dbReference>
<organism evidence="3 4">
    <name type="scientific">Eubacterium limosum</name>
    <dbReference type="NCBI Taxonomy" id="1736"/>
    <lineage>
        <taxon>Bacteria</taxon>
        <taxon>Bacillati</taxon>
        <taxon>Bacillota</taxon>
        <taxon>Clostridia</taxon>
        <taxon>Eubacteriales</taxon>
        <taxon>Eubacteriaceae</taxon>
        <taxon>Eubacterium</taxon>
    </lineage>
</organism>
<proteinExistence type="predicted"/>
<dbReference type="InterPro" id="IPR050706">
    <property type="entry name" value="Cyclic-di-GMP_PDE-like"/>
</dbReference>
<dbReference type="PANTHER" id="PTHR33121:SF71">
    <property type="entry name" value="OXYGEN SENSOR PROTEIN DOSP"/>
    <property type="match status" value="1"/>
</dbReference>
<dbReference type="Pfam" id="PF00563">
    <property type="entry name" value="EAL"/>
    <property type="match status" value="1"/>
</dbReference>
<gene>
    <name evidence="3" type="ORF">B2M23_00435</name>
</gene>
<dbReference type="InterPro" id="IPR029787">
    <property type="entry name" value="Nucleotide_cyclase"/>
</dbReference>
<dbReference type="KEGG" id="elim:B2M23_00435"/>
<dbReference type="Proteomes" id="UP000192391">
    <property type="component" value="Chromosome"/>
</dbReference>
<dbReference type="Pfam" id="PF00990">
    <property type="entry name" value="GGDEF"/>
    <property type="match status" value="1"/>
</dbReference>
<feature type="domain" description="GGDEF" evidence="2">
    <location>
        <begin position="38"/>
        <end position="162"/>
    </location>
</feature>